<dbReference type="AlphaFoldDB" id="A0A7I7MH52"/>
<proteinExistence type="predicted"/>
<dbReference type="EMBL" id="AP022574">
    <property type="protein sequence ID" value="BBX71436.1"/>
    <property type="molecule type" value="Genomic_DNA"/>
</dbReference>
<reference evidence="1 2" key="1">
    <citation type="journal article" date="2019" name="Emerg. Microbes Infect.">
        <title>Comprehensive subspecies identification of 175 nontuberculous mycobacteria species based on 7547 genomic profiles.</title>
        <authorList>
            <person name="Matsumoto Y."/>
            <person name="Kinjo T."/>
            <person name="Motooka D."/>
            <person name="Nabeya D."/>
            <person name="Jung N."/>
            <person name="Uechi K."/>
            <person name="Horii T."/>
            <person name="Iida T."/>
            <person name="Fujita J."/>
            <person name="Nakamura S."/>
        </authorList>
    </citation>
    <scope>NUCLEOTIDE SEQUENCE [LARGE SCALE GENOMIC DNA]</scope>
    <source>
        <strain evidence="1 2">JCM 13323</strain>
    </source>
</reference>
<keyword evidence="2" id="KW-1185">Reference proteome</keyword>
<name>A0A7I7MH52_9MYCO</name>
<evidence type="ECO:0000313" key="1">
    <source>
        <dbReference type="EMBL" id="BBX71436.1"/>
    </source>
</evidence>
<accession>A0A7I7MH52</accession>
<organism evidence="1 2">
    <name type="scientific">Mycolicibacterium psychrotolerans</name>
    <dbReference type="NCBI Taxonomy" id="216929"/>
    <lineage>
        <taxon>Bacteria</taxon>
        <taxon>Bacillati</taxon>
        <taxon>Actinomycetota</taxon>
        <taxon>Actinomycetes</taxon>
        <taxon>Mycobacteriales</taxon>
        <taxon>Mycobacteriaceae</taxon>
        <taxon>Mycolicibacterium</taxon>
    </lineage>
</organism>
<dbReference type="Proteomes" id="UP000466514">
    <property type="component" value="Chromosome"/>
</dbReference>
<gene>
    <name evidence="1" type="ORF">MPSYJ_48970</name>
</gene>
<evidence type="ECO:0000313" key="2">
    <source>
        <dbReference type="Proteomes" id="UP000466514"/>
    </source>
</evidence>
<sequence length="70" mass="7404">MRSVGVREYGECAVYGLFIQLSPSFLRGCRADATKAEVTAEGDAPAAAVTVGTRFGRSAVAQRRPRSLTA</sequence>
<dbReference type="KEGG" id="mpsc:MPSYJ_48970"/>
<protein>
    <submittedName>
        <fullName evidence="1">Uncharacterized protein</fullName>
    </submittedName>
</protein>